<dbReference type="InterPro" id="IPR023996">
    <property type="entry name" value="TonB-dep_OMP_SusC/RagA"/>
</dbReference>
<keyword evidence="6 7" id="KW-0998">Cell outer membrane</keyword>
<evidence type="ECO:0000256" key="3">
    <source>
        <dbReference type="ARBA" id="ARBA00022452"/>
    </source>
</evidence>
<dbReference type="Pfam" id="PF07715">
    <property type="entry name" value="Plug"/>
    <property type="match status" value="1"/>
</dbReference>
<sequence>MNVKLRVLSAGVLFFIGQGVMAQKIKKDTSSVKDIDEVVVVGYGVKSAKKITTSVSKVKADELIKVSAASADALLQGATTGLQVSPTSGAPGAGFNVRLRGVSSITSSNDPLYVVDGVPVSSNSPAGTTSYGGQTSSLLSQLNLADVESVEVLKDAAAAAIYGSRAANGVVLITTKKGKKGRTNFSFNSTIGFQNPIRKFEKMKAGAYYKMLDLAEFNTNPGRGKTYWSLANKVWDPGSGQSIDDFYNSDFGDDYLKHIYKKDQPISELSVSASGGNDKTSYYVGFSNFDQMGVIKGQEYSRQTFTLNLDQKLNDIFKVLSSVRLSNEYNARINGDNNIYAPLTTAILEPPGQFIWNPNGDYNTDTWSFSNPLQSATDVKGLTKIFGVNASLGLESKFSSKLNMVTRFNLERINYDESRLFPLDTYQGRGSKGQADYNGRLYNTFTAFNTLTYTEKISDWFRFTLMGGMEYFNRKTTATDIQTQNLPLGATSPNAGSEKTIASYYPSLGNRTFSYFSRLSLEIFNNLFVDATFRADSSSKLAYDNRTEYFPSVSAAYVISDNKWFKNNTVNFLKFKAGWGELGNQSGLGNFETSPYAKTYAYGLLPAVNVAPLYGSGVPLSNAALKWERTAQTDAGVEIGLFNNRINIVYDFYNKKSRQLLLNATSALENGAETYKSNAAEMYNRGHEVGVNAAILKGVNFKWNSQFNITFNKNEVTKLIGDTPVPVDFGFVTRIDVGQPVGAFFGFRANGIYRSNDEIPKNLYDQGIRPGDVRYEDVNGDGVINSDDRVFIGKAQPDFFGNFRNTWKIKNFDLSANIIFVFGQDMYNSSLRFAGISGNPLFGKFANQTGYWTADNSNSDLPRPVRGFAQSWNNQASSRFIENASYIRLREVQLGYTLPKSMLNVGDMTLRFFIAADNLWTWTNYSGPEPEVNAFGQANVATGTDFFTQGMNKVIKFGINLNF</sequence>
<evidence type="ECO:0000259" key="8">
    <source>
        <dbReference type="Pfam" id="PF07715"/>
    </source>
</evidence>
<keyword evidence="4 7" id="KW-0812">Transmembrane</keyword>
<dbReference type="InterPro" id="IPR039426">
    <property type="entry name" value="TonB-dep_rcpt-like"/>
</dbReference>
<protein>
    <submittedName>
        <fullName evidence="9">SusC/RagA family TonB-linked outer membrane protein</fullName>
    </submittedName>
</protein>
<keyword evidence="3 7" id="KW-1134">Transmembrane beta strand</keyword>
<dbReference type="Proteomes" id="UP000188947">
    <property type="component" value="Unassembled WGS sequence"/>
</dbReference>
<evidence type="ECO:0000313" key="10">
    <source>
        <dbReference type="Proteomes" id="UP000188947"/>
    </source>
</evidence>
<keyword evidence="2 7" id="KW-0813">Transport</keyword>
<dbReference type="AlphaFoldDB" id="A0A1T3IP17"/>
<dbReference type="InterPro" id="IPR036942">
    <property type="entry name" value="Beta-barrel_TonB_sf"/>
</dbReference>
<dbReference type="Gene3D" id="2.40.170.20">
    <property type="entry name" value="TonB-dependent receptor, beta-barrel domain"/>
    <property type="match status" value="1"/>
</dbReference>
<dbReference type="eggNOG" id="COG4771">
    <property type="taxonomic scope" value="Bacteria"/>
</dbReference>
<dbReference type="EMBL" id="MPOG01000019">
    <property type="protein sequence ID" value="OOH92978.1"/>
    <property type="molecule type" value="Genomic_DNA"/>
</dbReference>
<dbReference type="InterPro" id="IPR012910">
    <property type="entry name" value="Plug_dom"/>
</dbReference>
<feature type="domain" description="TonB-dependent receptor plug" evidence="8">
    <location>
        <begin position="49"/>
        <end position="170"/>
    </location>
</feature>
<dbReference type="STRING" id="238.BBD35_06690"/>
<comment type="caution">
    <text evidence="9">The sequence shown here is derived from an EMBL/GenBank/DDBJ whole genome shotgun (WGS) entry which is preliminary data.</text>
</comment>
<evidence type="ECO:0000256" key="2">
    <source>
        <dbReference type="ARBA" id="ARBA00022448"/>
    </source>
</evidence>
<name>A0A1T3IP17_ELIME</name>
<evidence type="ECO:0000256" key="5">
    <source>
        <dbReference type="ARBA" id="ARBA00023136"/>
    </source>
</evidence>
<evidence type="ECO:0000256" key="6">
    <source>
        <dbReference type="ARBA" id="ARBA00023237"/>
    </source>
</evidence>
<evidence type="ECO:0000256" key="1">
    <source>
        <dbReference type="ARBA" id="ARBA00004571"/>
    </source>
</evidence>
<evidence type="ECO:0000256" key="4">
    <source>
        <dbReference type="ARBA" id="ARBA00022692"/>
    </source>
</evidence>
<dbReference type="InterPro" id="IPR037066">
    <property type="entry name" value="Plug_dom_sf"/>
</dbReference>
<keyword evidence="5 7" id="KW-0472">Membrane</keyword>
<dbReference type="NCBIfam" id="TIGR04056">
    <property type="entry name" value="OMP_RagA_SusC"/>
    <property type="match status" value="1"/>
</dbReference>
<comment type="subcellular location">
    <subcellularLocation>
        <location evidence="1 7">Cell outer membrane</location>
        <topology evidence="1 7">Multi-pass membrane protein</topology>
    </subcellularLocation>
</comment>
<dbReference type="Gene3D" id="2.170.130.10">
    <property type="entry name" value="TonB-dependent receptor, plug domain"/>
    <property type="match status" value="1"/>
</dbReference>
<dbReference type="OrthoDB" id="9768177at2"/>
<dbReference type="NCBIfam" id="TIGR04057">
    <property type="entry name" value="SusC_RagA_signa"/>
    <property type="match status" value="1"/>
</dbReference>
<evidence type="ECO:0000313" key="9">
    <source>
        <dbReference type="EMBL" id="OOH92978.1"/>
    </source>
</evidence>
<dbReference type="InterPro" id="IPR023997">
    <property type="entry name" value="TonB-dep_OMP_SusC/RagA_CS"/>
</dbReference>
<comment type="similarity">
    <text evidence="7">Belongs to the TonB-dependent receptor family.</text>
</comment>
<evidence type="ECO:0000256" key="7">
    <source>
        <dbReference type="PROSITE-ProRule" id="PRU01360"/>
    </source>
</evidence>
<accession>A0A1T3IP17</accession>
<dbReference type="SMR" id="A0A1T3IP17"/>
<gene>
    <name evidence="9" type="ORF">BMF97_15945</name>
</gene>
<reference evidence="9 10" key="1">
    <citation type="submission" date="2016-11" db="EMBL/GenBank/DDBJ databases">
        <title>Genome sequence and comparative genomic analysis of clinical strain Elizabethkingia meningoseptica 61421 PRCM.</title>
        <authorList>
            <person name="Wang M."/>
            <person name="Hu S."/>
            <person name="Cao L."/>
            <person name="Jiang T."/>
            <person name="Zhou Y."/>
            <person name="Ming D."/>
        </authorList>
    </citation>
    <scope>NUCLEOTIDE SEQUENCE [LARGE SCALE GENOMIC DNA]</scope>
    <source>
        <strain evidence="9 10">61421 PRCM</strain>
    </source>
</reference>
<organism evidence="9 10">
    <name type="scientific">Elizabethkingia meningoseptica</name>
    <name type="common">Chryseobacterium meningosepticum</name>
    <dbReference type="NCBI Taxonomy" id="238"/>
    <lineage>
        <taxon>Bacteria</taxon>
        <taxon>Pseudomonadati</taxon>
        <taxon>Bacteroidota</taxon>
        <taxon>Flavobacteriia</taxon>
        <taxon>Flavobacteriales</taxon>
        <taxon>Weeksellaceae</taxon>
        <taxon>Elizabethkingia</taxon>
    </lineage>
</organism>
<dbReference type="GO" id="GO:0009279">
    <property type="term" value="C:cell outer membrane"/>
    <property type="evidence" value="ECO:0007669"/>
    <property type="project" value="UniProtKB-SubCell"/>
</dbReference>
<dbReference type="RefSeq" id="WP_070905203.1">
    <property type="nucleotide sequence ID" value="NZ_CP016378.1"/>
</dbReference>
<dbReference type="PROSITE" id="PS52016">
    <property type="entry name" value="TONB_DEPENDENT_REC_3"/>
    <property type="match status" value="1"/>
</dbReference>
<dbReference type="SUPFAM" id="SSF56935">
    <property type="entry name" value="Porins"/>
    <property type="match status" value="1"/>
</dbReference>
<keyword evidence="10" id="KW-1185">Reference proteome</keyword>
<proteinExistence type="inferred from homology"/>